<gene>
    <name evidence="2" type="ORF">SAMN04488068_3312</name>
</gene>
<dbReference type="Gene3D" id="1.10.12.10">
    <property type="entry name" value="Lyase 2-enoyl-coa Hydratase, Chain A, domain 2"/>
    <property type="match status" value="1"/>
</dbReference>
<dbReference type="CDD" id="cd06558">
    <property type="entry name" value="crotonase-like"/>
    <property type="match status" value="1"/>
</dbReference>
<evidence type="ECO:0000313" key="2">
    <source>
        <dbReference type="EMBL" id="SHH33086.1"/>
    </source>
</evidence>
<protein>
    <submittedName>
        <fullName evidence="2">Isohexenylglutaconyl-CoA hydratase</fullName>
    </submittedName>
</protein>
<evidence type="ECO:0000256" key="1">
    <source>
        <dbReference type="ARBA" id="ARBA00005254"/>
    </source>
</evidence>
<dbReference type="EMBL" id="FQWZ01000009">
    <property type="protein sequence ID" value="SHH33086.1"/>
    <property type="molecule type" value="Genomic_DNA"/>
</dbReference>
<dbReference type="GO" id="GO:0003824">
    <property type="term" value="F:catalytic activity"/>
    <property type="evidence" value="ECO:0007669"/>
    <property type="project" value="UniProtKB-ARBA"/>
</dbReference>
<dbReference type="Pfam" id="PF00378">
    <property type="entry name" value="ECH_1"/>
    <property type="match status" value="1"/>
</dbReference>
<dbReference type="InterPro" id="IPR051683">
    <property type="entry name" value="Enoyl-CoA_Hydratase/Isomerase"/>
</dbReference>
<dbReference type="RefSeq" id="WP_072899459.1">
    <property type="nucleotide sequence ID" value="NZ_FQWZ01000009.1"/>
</dbReference>
<dbReference type="Gene3D" id="3.90.226.10">
    <property type="entry name" value="2-enoyl-CoA Hydratase, Chain A, domain 1"/>
    <property type="match status" value="1"/>
</dbReference>
<dbReference type="STRING" id="490188.SAMN04488068_3312"/>
<dbReference type="GO" id="GO:0008300">
    <property type="term" value="P:isoprenoid catabolic process"/>
    <property type="evidence" value="ECO:0007669"/>
    <property type="project" value="TreeGrafter"/>
</dbReference>
<dbReference type="InterPro" id="IPR001753">
    <property type="entry name" value="Enoyl-CoA_hydra/iso"/>
</dbReference>
<dbReference type="PANTHER" id="PTHR42964">
    <property type="entry name" value="ENOYL-COA HYDRATASE"/>
    <property type="match status" value="1"/>
</dbReference>
<dbReference type="InterPro" id="IPR029045">
    <property type="entry name" value="ClpP/crotonase-like_dom_sf"/>
</dbReference>
<name>A0A1M5S3M2_9GAMM</name>
<dbReference type="SUPFAM" id="SSF52096">
    <property type="entry name" value="ClpP/crotonase"/>
    <property type="match status" value="1"/>
</dbReference>
<dbReference type="OrthoDB" id="9807606at2"/>
<keyword evidence="3" id="KW-1185">Reference proteome</keyword>
<evidence type="ECO:0000313" key="3">
    <source>
        <dbReference type="Proteomes" id="UP000199758"/>
    </source>
</evidence>
<accession>A0A1M5S3M2</accession>
<reference evidence="2 3" key="1">
    <citation type="submission" date="2016-11" db="EMBL/GenBank/DDBJ databases">
        <authorList>
            <person name="Jaros S."/>
            <person name="Januszkiewicz K."/>
            <person name="Wedrychowicz H."/>
        </authorList>
    </citation>
    <scope>NUCLEOTIDE SEQUENCE [LARGE SCALE GENOMIC DNA]</scope>
    <source>
        <strain evidence="2 3">CGMCC 1.7049</strain>
    </source>
</reference>
<dbReference type="AlphaFoldDB" id="A0A1M5S3M2"/>
<organism evidence="2 3">
    <name type="scientific">Hydrocarboniphaga daqingensis</name>
    <dbReference type="NCBI Taxonomy" id="490188"/>
    <lineage>
        <taxon>Bacteria</taxon>
        <taxon>Pseudomonadati</taxon>
        <taxon>Pseudomonadota</taxon>
        <taxon>Gammaproteobacteria</taxon>
        <taxon>Nevskiales</taxon>
        <taxon>Nevskiaceae</taxon>
        <taxon>Hydrocarboniphaga</taxon>
    </lineage>
</organism>
<dbReference type="PANTHER" id="PTHR42964:SF1">
    <property type="entry name" value="POLYKETIDE BIOSYNTHESIS ENOYL-COA HYDRATASE PKSH-RELATED"/>
    <property type="match status" value="1"/>
</dbReference>
<dbReference type="Proteomes" id="UP000199758">
    <property type="component" value="Unassembled WGS sequence"/>
</dbReference>
<dbReference type="InterPro" id="IPR014748">
    <property type="entry name" value="Enoyl-CoA_hydra_C"/>
</dbReference>
<proteinExistence type="inferred from homology"/>
<sequence>MQPAELILPATDSITLVLQQGVLYLTLNRPVSRNAMTAAMLDEIIDAFDAIRGRLDVRAVVIRGAGGHFCAGADLKSLATAPKSAGDDPIAALNRRFGTMLQQVEAASQVVVVVCEGSVLGGGFGLVCVSDIAIAHSAARFGLPETTRGLPPAQIAPFVASRVGLSQARRLCLTGAQFDGAEALRLGLVHLVADDAAALDAMLDETLDAVLRCAPQANAITKSILMNVEAAELATRLDAAALQFSQCARGSEAAEGITAFMQKRRASWVVSAQGSASS</sequence>
<comment type="similarity">
    <text evidence="1">Belongs to the enoyl-CoA hydratase/isomerase family.</text>
</comment>